<dbReference type="EMBL" id="JHEG02000059">
    <property type="protein sequence ID" value="KIE06916.1"/>
    <property type="molecule type" value="Genomic_DNA"/>
</dbReference>
<evidence type="ECO:0000256" key="2">
    <source>
        <dbReference type="ARBA" id="ARBA00022475"/>
    </source>
</evidence>
<feature type="transmembrane region" description="Helical" evidence="6">
    <location>
        <begin position="222"/>
        <end position="247"/>
    </location>
</feature>
<evidence type="ECO:0000256" key="4">
    <source>
        <dbReference type="ARBA" id="ARBA00022989"/>
    </source>
</evidence>
<dbReference type="Pfam" id="PF12698">
    <property type="entry name" value="ABC2_membrane_3"/>
    <property type="match status" value="1"/>
</dbReference>
<evidence type="ECO:0000313" key="10">
    <source>
        <dbReference type="Proteomes" id="UP000029738"/>
    </source>
</evidence>
<dbReference type="Proteomes" id="UP000029738">
    <property type="component" value="Unassembled WGS sequence"/>
</dbReference>
<gene>
    <name evidence="9" type="ORF">DA73_0237410</name>
    <name evidence="8" type="ORF">DA73_0400032660</name>
</gene>
<dbReference type="STRING" id="1479485.DA73_0237410"/>
<dbReference type="AlphaFoldDB" id="A0A0C1N3A4"/>
<dbReference type="PANTHER" id="PTHR30294:SF29">
    <property type="entry name" value="MULTIDRUG ABC TRANSPORTER PERMEASE YBHS-RELATED"/>
    <property type="match status" value="1"/>
</dbReference>
<keyword evidence="3 6" id="KW-0812">Transmembrane</keyword>
<reference evidence="9" key="1">
    <citation type="journal article" date="2015" name="Genome Announc.">
        <title>Draft Genome Sequence of Tolypothrix boutellei Strain VB521301.</title>
        <authorList>
            <person name="Chandrababunaidu M.M."/>
            <person name="Singh D."/>
            <person name="Sen D."/>
            <person name="Bhan S."/>
            <person name="Das S."/>
            <person name="Gupta A."/>
            <person name="Adhikary S.P."/>
            <person name="Tripathy S."/>
        </authorList>
    </citation>
    <scope>NUCLEOTIDE SEQUENCE</scope>
    <source>
        <strain evidence="9">VB521301</strain>
    </source>
</reference>
<keyword evidence="2" id="KW-1003">Cell membrane</keyword>
<dbReference type="PANTHER" id="PTHR30294">
    <property type="entry name" value="MEMBRANE COMPONENT OF ABC TRANSPORTER YHHJ-RELATED"/>
    <property type="match status" value="1"/>
</dbReference>
<evidence type="ECO:0000313" key="8">
    <source>
        <dbReference type="EMBL" id="KAF3889694.1"/>
    </source>
</evidence>
<evidence type="ECO:0000259" key="7">
    <source>
        <dbReference type="Pfam" id="PF12698"/>
    </source>
</evidence>
<comment type="subcellular location">
    <subcellularLocation>
        <location evidence="1">Cell membrane</location>
        <topology evidence="1">Multi-pass membrane protein</topology>
    </subcellularLocation>
</comment>
<keyword evidence="10" id="KW-1185">Reference proteome</keyword>
<organism evidence="9">
    <name type="scientific">Tolypothrix bouteillei VB521301</name>
    <dbReference type="NCBI Taxonomy" id="1479485"/>
    <lineage>
        <taxon>Bacteria</taxon>
        <taxon>Bacillati</taxon>
        <taxon>Cyanobacteriota</taxon>
        <taxon>Cyanophyceae</taxon>
        <taxon>Nostocales</taxon>
        <taxon>Tolypothrichaceae</taxon>
        <taxon>Tolypothrix</taxon>
    </lineage>
</organism>
<dbReference type="OrthoDB" id="9808686at2"/>
<reference evidence="8" key="2">
    <citation type="submission" date="2019-11" db="EMBL/GenBank/DDBJ databases">
        <title>Improved Assembly of Tolypothrix boutellei genome.</title>
        <authorList>
            <person name="Sarangi A.N."/>
            <person name="Mukherjee M."/>
            <person name="Ghosh S."/>
            <person name="Singh D."/>
            <person name="Das A."/>
            <person name="Kant S."/>
            <person name="Prusty A."/>
            <person name="Tripathy S."/>
        </authorList>
    </citation>
    <scope>NUCLEOTIDE SEQUENCE</scope>
    <source>
        <strain evidence="8">VB521301</strain>
    </source>
</reference>
<sequence>MKRIFAQTIKELSQLGRDRLTLTLALLLPLMLLLLFGFAVSLEVNKINFAIQDLDRTPSSREYIATFERTNKFNIVASGPEVNVTRLLDGGKVAAGLIVPPKFARDLQRNGGGAEVQILVDGTDANTANIVRGYTKATTNAFMENLRGSREPLVNLQFRLWYNPGLDSLRYIGPGAIAITVTLFPPLLAALATAKEYEQGTILQVYASSLTGTEYLFGKAAAFWLVGMAEVLFVNVEAWLFFGLWFVGDPTPMIFSSMLYIACGVFWGIFVGSNTKVQSAAIQAVAFTAFLLSLQLSGFIYPIANIPASIRWISNIIPARYYIELSRDAYARGVGWLGIWSQVLALGMLSGLFFFLAWRKLQRMRV</sequence>
<evidence type="ECO:0000313" key="9">
    <source>
        <dbReference type="EMBL" id="KIE06916.1"/>
    </source>
</evidence>
<evidence type="ECO:0000256" key="5">
    <source>
        <dbReference type="ARBA" id="ARBA00023136"/>
    </source>
</evidence>
<keyword evidence="5 6" id="KW-0472">Membrane</keyword>
<comment type="caution">
    <text evidence="9">The sequence shown here is derived from an EMBL/GenBank/DDBJ whole genome shotgun (WGS) entry which is preliminary data.</text>
</comment>
<feature type="transmembrane region" description="Helical" evidence="6">
    <location>
        <begin position="339"/>
        <end position="358"/>
    </location>
</feature>
<dbReference type="RefSeq" id="WP_038085819.1">
    <property type="nucleotide sequence ID" value="NZ_JHEG04000001.1"/>
</dbReference>
<dbReference type="InterPro" id="IPR013525">
    <property type="entry name" value="ABC2_TM"/>
</dbReference>
<name>A0A0C1N3A4_9CYAN</name>
<feature type="domain" description="ABC-2 type transporter transmembrane" evidence="7">
    <location>
        <begin position="22"/>
        <end position="358"/>
    </location>
</feature>
<feature type="transmembrane region" description="Helical" evidence="6">
    <location>
        <begin position="284"/>
        <end position="304"/>
    </location>
</feature>
<keyword evidence="4 6" id="KW-1133">Transmembrane helix</keyword>
<dbReference type="EMBL" id="JHEG04000001">
    <property type="protein sequence ID" value="KAF3889694.1"/>
    <property type="molecule type" value="Genomic_DNA"/>
</dbReference>
<evidence type="ECO:0000256" key="6">
    <source>
        <dbReference type="SAM" id="Phobius"/>
    </source>
</evidence>
<dbReference type="GO" id="GO:0140359">
    <property type="term" value="F:ABC-type transporter activity"/>
    <property type="evidence" value="ECO:0007669"/>
    <property type="project" value="InterPro"/>
</dbReference>
<dbReference type="InterPro" id="IPR051449">
    <property type="entry name" value="ABC-2_transporter_component"/>
</dbReference>
<proteinExistence type="predicted"/>
<dbReference type="Gene3D" id="3.40.1710.10">
    <property type="entry name" value="abc type-2 transporter like domain"/>
    <property type="match status" value="1"/>
</dbReference>
<protein>
    <submittedName>
        <fullName evidence="8">ABC transporter permease</fullName>
    </submittedName>
</protein>
<evidence type="ECO:0000256" key="3">
    <source>
        <dbReference type="ARBA" id="ARBA00022692"/>
    </source>
</evidence>
<feature type="transmembrane region" description="Helical" evidence="6">
    <location>
        <begin position="171"/>
        <end position="194"/>
    </location>
</feature>
<evidence type="ECO:0000256" key="1">
    <source>
        <dbReference type="ARBA" id="ARBA00004651"/>
    </source>
</evidence>
<accession>A0A0C1N3A4</accession>
<feature type="transmembrane region" description="Helical" evidence="6">
    <location>
        <begin position="253"/>
        <end position="272"/>
    </location>
</feature>
<dbReference type="GO" id="GO:0005886">
    <property type="term" value="C:plasma membrane"/>
    <property type="evidence" value="ECO:0007669"/>
    <property type="project" value="UniProtKB-SubCell"/>
</dbReference>
<feature type="transmembrane region" description="Helical" evidence="6">
    <location>
        <begin position="20"/>
        <end position="40"/>
    </location>
</feature>